<evidence type="ECO:0008006" key="3">
    <source>
        <dbReference type="Google" id="ProtNLM"/>
    </source>
</evidence>
<protein>
    <recommendedName>
        <fullName evidence="3">Helix-turn-helix domain-containing protein</fullName>
    </recommendedName>
</protein>
<organism evidence="1 2">
    <name type="scientific">Archangium lansingense</name>
    <dbReference type="NCBI Taxonomy" id="2995310"/>
    <lineage>
        <taxon>Bacteria</taxon>
        <taxon>Pseudomonadati</taxon>
        <taxon>Myxococcota</taxon>
        <taxon>Myxococcia</taxon>
        <taxon>Myxococcales</taxon>
        <taxon>Cystobacterineae</taxon>
        <taxon>Archangiaceae</taxon>
        <taxon>Archangium</taxon>
    </lineage>
</organism>
<evidence type="ECO:0000313" key="2">
    <source>
        <dbReference type="Proteomes" id="UP001207654"/>
    </source>
</evidence>
<dbReference type="RefSeq" id="WP_267533769.1">
    <property type="nucleotide sequence ID" value="NZ_JAPNKA010000001.1"/>
</dbReference>
<dbReference type="Proteomes" id="UP001207654">
    <property type="component" value="Unassembled WGS sequence"/>
</dbReference>
<sequence length="93" mass="10065">MRAGTLVLPPLGARPYRFLTEPARIKKGRLHVAVALHAQGHPAEEVARLTGSNVSQVRRYIAQYEAGRGLAPAEFARDLSADETCQLLGACAR</sequence>
<gene>
    <name evidence="1" type="ORF">OV287_09960</name>
</gene>
<dbReference type="EMBL" id="JAPNKA010000001">
    <property type="protein sequence ID" value="MCY1074813.1"/>
    <property type="molecule type" value="Genomic_DNA"/>
</dbReference>
<proteinExistence type="predicted"/>
<accession>A0ABT3ZZM6</accession>
<evidence type="ECO:0000313" key="1">
    <source>
        <dbReference type="EMBL" id="MCY1074813.1"/>
    </source>
</evidence>
<dbReference type="Pfam" id="PF13384">
    <property type="entry name" value="HTH_23"/>
    <property type="match status" value="1"/>
</dbReference>
<name>A0ABT3ZZM6_9BACT</name>
<reference evidence="1 2" key="1">
    <citation type="submission" date="2022-11" db="EMBL/GenBank/DDBJ databases">
        <title>Minimal conservation of predation-associated metabolite biosynthetic gene clusters underscores biosynthetic potential of Myxococcota including descriptions for ten novel species: Archangium lansinium sp. nov., Myxococcus landrumus sp. nov., Nannocystis bai.</title>
        <authorList>
            <person name="Ahearne A."/>
            <person name="Stevens C."/>
            <person name="Phillips K."/>
        </authorList>
    </citation>
    <scope>NUCLEOTIDE SEQUENCE [LARGE SCALE GENOMIC DNA]</scope>
    <source>
        <strain evidence="1 2">MIWBW</strain>
    </source>
</reference>
<comment type="caution">
    <text evidence="1">The sequence shown here is derived from an EMBL/GenBank/DDBJ whole genome shotgun (WGS) entry which is preliminary data.</text>
</comment>
<keyword evidence="2" id="KW-1185">Reference proteome</keyword>